<reference evidence="2" key="1">
    <citation type="journal article" date="2023" name="Insect Mol. Biol.">
        <title>Genome sequencing provides insights into the evolution of gene families encoding plant cell wall-degrading enzymes in longhorned beetles.</title>
        <authorList>
            <person name="Shin N.R."/>
            <person name="Okamura Y."/>
            <person name="Kirsch R."/>
            <person name="Pauchet Y."/>
        </authorList>
    </citation>
    <scope>NUCLEOTIDE SEQUENCE</scope>
    <source>
        <strain evidence="2">MMC_N1</strain>
    </source>
</reference>
<dbReference type="PANTHER" id="PTHR12354:SF1">
    <property type="entry name" value="INTERFERON-RELATED DEVELOPMENTAL REGULATOR 1"/>
    <property type="match status" value="1"/>
</dbReference>
<sequence length="147" mass="15644">MPKGSRRGRYFTICDSIERSVKKGGGLEKASAAELATIICVQLGAEEASEEICKTLKPVLLTAVCDASVSPLVRGKCCVALGNIVFLSGGEVTEVITIMQQLEAIFSASYLKGDGAVPNITTETANLSCICTQCLESIIYTNNAWIY</sequence>
<comment type="caution">
    <text evidence="2">The sequence shown here is derived from an EMBL/GenBank/DDBJ whole genome shotgun (WGS) entry which is preliminary data.</text>
</comment>
<dbReference type="InterPro" id="IPR007701">
    <property type="entry name" value="Interferon-rel_develop_reg_N"/>
</dbReference>
<feature type="domain" description="Interferon-related developmental regulator N-terminal" evidence="1">
    <location>
        <begin position="8"/>
        <end position="125"/>
    </location>
</feature>
<name>A0ABQ9J4R1_9CUCU</name>
<evidence type="ECO:0000313" key="3">
    <source>
        <dbReference type="Proteomes" id="UP001162164"/>
    </source>
</evidence>
<evidence type="ECO:0000313" key="2">
    <source>
        <dbReference type="EMBL" id="KAJ8972975.1"/>
    </source>
</evidence>
<keyword evidence="3" id="KW-1185">Reference proteome</keyword>
<proteinExistence type="predicted"/>
<dbReference type="EMBL" id="JAPWTJ010001263">
    <property type="protein sequence ID" value="KAJ8972975.1"/>
    <property type="molecule type" value="Genomic_DNA"/>
</dbReference>
<gene>
    <name evidence="2" type="ORF">NQ317_016036</name>
</gene>
<dbReference type="Pfam" id="PF05004">
    <property type="entry name" value="IFRD"/>
    <property type="match status" value="1"/>
</dbReference>
<organism evidence="2 3">
    <name type="scientific">Molorchus minor</name>
    <dbReference type="NCBI Taxonomy" id="1323400"/>
    <lineage>
        <taxon>Eukaryota</taxon>
        <taxon>Metazoa</taxon>
        <taxon>Ecdysozoa</taxon>
        <taxon>Arthropoda</taxon>
        <taxon>Hexapoda</taxon>
        <taxon>Insecta</taxon>
        <taxon>Pterygota</taxon>
        <taxon>Neoptera</taxon>
        <taxon>Endopterygota</taxon>
        <taxon>Coleoptera</taxon>
        <taxon>Polyphaga</taxon>
        <taxon>Cucujiformia</taxon>
        <taxon>Chrysomeloidea</taxon>
        <taxon>Cerambycidae</taxon>
        <taxon>Lamiinae</taxon>
        <taxon>Monochamini</taxon>
        <taxon>Molorchus</taxon>
    </lineage>
</organism>
<accession>A0ABQ9J4R1</accession>
<dbReference type="PANTHER" id="PTHR12354">
    <property type="entry name" value="INTERFERON-RELATED DEVELOPMENTAL REGULATOR"/>
    <property type="match status" value="1"/>
</dbReference>
<dbReference type="Proteomes" id="UP001162164">
    <property type="component" value="Unassembled WGS sequence"/>
</dbReference>
<evidence type="ECO:0000259" key="1">
    <source>
        <dbReference type="Pfam" id="PF05004"/>
    </source>
</evidence>
<protein>
    <recommendedName>
        <fullName evidence="1">Interferon-related developmental regulator N-terminal domain-containing protein</fullName>
    </recommendedName>
</protein>
<dbReference type="InterPro" id="IPR039777">
    <property type="entry name" value="IFRD"/>
</dbReference>